<dbReference type="Pfam" id="PF07980">
    <property type="entry name" value="SusD_RagB"/>
    <property type="match status" value="1"/>
</dbReference>
<evidence type="ECO:0000313" key="8">
    <source>
        <dbReference type="EMBL" id="KAA9040550.1"/>
    </source>
</evidence>
<organism evidence="8 9">
    <name type="scientific">Ginsengibacter hankyongi</name>
    <dbReference type="NCBI Taxonomy" id="2607284"/>
    <lineage>
        <taxon>Bacteria</taxon>
        <taxon>Pseudomonadati</taxon>
        <taxon>Bacteroidota</taxon>
        <taxon>Chitinophagia</taxon>
        <taxon>Chitinophagales</taxon>
        <taxon>Chitinophagaceae</taxon>
        <taxon>Ginsengibacter</taxon>
    </lineage>
</organism>
<accession>A0A5J5IHS1</accession>
<dbReference type="GO" id="GO:0009279">
    <property type="term" value="C:cell outer membrane"/>
    <property type="evidence" value="ECO:0007669"/>
    <property type="project" value="UniProtKB-SubCell"/>
</dbReference>
<dbReference type="SUPFAM" id="SSF48452">
    <property type="entry name" value="TPR-like"/>
    <property type="match status" value="1"/>
</dbReference>
<reference evidence="8 9" key="1">
    <citation type="submission" date="2019-09" db="EMBL/GenBank/DDBJ databases">
        <title>Draft genome sequence of Ginsengibacter sp. BR5-29.</title>
        <authorList>
            <person name="Im W.-T."/>
        </authorList>
    </citation>
    <scope>NUCLEOTIDE SEQUENCE [LARGE SCALE GENOMIC DNA]</scope>
    <source>
        <strain evidence="8 9">BR5-29</strain>
    </source>
</reference>
<dbReference type="EMBL" id="VYQF01000001">
    <property type="protein sequence ID" value="KAA9040550.1"/>
    <property type="molecule type" value="Genomic_DNA"/>
</dbReference>
<dbReference type="InterPro" id="IPR012944">
    <property type="entry name" value="SusD_RagB_dom"/>
</dbReference>
<keyword evidence="9" id="KW-1185">Reference proteome</keyword>
<comment type="subcellular location">
    <subcellularLocation>
        <location evidence="1">Cell outer membrane</location>
    </subcellularLocation>
</comment>
<evidence type="ECO:0000256" key="5">
    <source>
        <dbReference type="ARBA" id="ARBA00023237"/>
    </source>
</evidence>
<feature type="domain" description="SusD-like N-terminal" evidence="7">
    <location>
        <begin position="67"/>
        <end position="219"/>
    </location>
</feature>
<dbReference type="Pfam" id="PF14322">
    <property type="entry name" value="SusD-like_3"/>
    <property type="match status" value="1"/>
</dbReference>
<evidence type="ECO:0000259" key="6">
    <source>
        <dbReference type="Pfam" id="PF07980"/>
    </source>
</evidence>
<evidence type="ECO:0000256" key="4">
    <source>
        <dbReference type="ARBA" id="ARBA00023136"/>
    </source>
</evidence>
<evidence type="ECO:0000256" key="1">
    <source>
        <dbReference type="ARBA" id="ARBA00004442"/>
    </source>
</evidence>
<dbReference type="InterPro" id="IPR011990">
    <property type="entry name" value="TPR-like_helical_dom_sf"/>
</dbReference>
<dbReference type="Proteomes" id="UP000326903">
    <property type="component" value="Unassembled WGS sequence"/>
</dbReference>
<comment type="similarity">
    <text evidence="2">Belongs to the SusD family.</text>
</comment>
<dbReference type="PROSITE" id="PS51257">
    <property type="entry name" value="PROKAR_LIPOPROTEIN"/>
    <property type="match status" value="1"/>
</dbReference>
<evidence type="ECO:0000259" key="7">
    <source>
        <dbReference type="Pfam" id="PF14322"/>
    </source>
</evidence>
<keyword evidence="5" id="KW-0998">Cell outer membrane</keyword>
<dbReference type="RefSeq" id="WP_150412609.1">
    <property type="nucleotide sequence ID" value="NZ_VYQF01000001.1"/>
</dbReference>
<keyword evidence="3" id="KW-0732">Signal</keyword>
<dbReference type="Gene3D" id="1.25.40.390">
    <property type="match status" value="1"/>
</dbReference>
<dbReference type="AlphaFoldDB" id="A0A5J5IHS1"/>
<name>A0A5J5IHS1_9BACT</name>
<dbReference type="InterPro" id="IPR033985">
    <property type="entry name" value="SusD-like_N"/>
</dbReference>
<evidence type="ECO:0000256" key="3">
    <source>
        <dbReference type="ARBA" id="ARBA00022729"/>
    </source>
</evidence>
<feature type="domain" description="RagB/SusD" evidence="6">
    <location>
        <begin position="278"/>
        <end position="566"/>
    </location>
</feature>
<comment type="caution">
    <text evidence="8">The sequence shown here is derived from an EMBL/GenBank/DDBJ whole genome shotgun (WGS) entry which is preliminary data.</text>
</comment>
<keyword evidence="4" id="KW-0472">Membrane</keyword>
<evidence type="ECO:0000313" key="9">
    <source>
        <dbReference type="Proteomes" id="UP000326903"/>
    </source>
</evidence>
<sequence length="566" mass="64182">MKKNLIYMPLMVFMLFTGCDKALERYPLDSPSASTFYTNETEVQGGVNACYKFIVAGNNGYFAPEFSYDALAETVFIRGGGFAQNVMMSVLDFKEGHFRTLWLNMYQGIAQCNLMLQKIEENKSALTADKIKQFEGEVYFLRANYYLRLTNMFGDVVYLDKPVSSVGEGKSVTRTPRAEVLKKIYADFDQSYALLTGSAVKTLGRVTAGAAMAYKARAALQNNDWATAAAAAKIVIDSKQYSLMPNYSTLFTEAILNSPANTEQILTNMHLYTAGNATAFPQYTSARSVSGGYTTIVPTQNMLDSYQCTDGLDISKSPLYDKSKPYDNRDPRLRYCFVLPGDMWNGYIYETRADKPTTLNSQGVSVKNLDSYASTVFTSFTGYLVRKYYDFKYLGSLTQCETPFMLCRYAEVLLTYAEAKIELNQIDADCLNAINLVRGRSDVHMPIVTVALGQSEMRNLVRYERKIELWNENLRWDDLLRWKRAEVIMTRPIFGRPLLGEYSQYPDVAFDSFGDPVYDETNYVGSPSSDYRVLIRPNFNKNRDYLWPIPETELNLNPGLKQNPGW</sequence>
<protein>
    <submittedName>
        <fullName evidence="8">RagB/SusD family nutrient uptake outer membrane protein</fullName>
    </submittedName>
</protein>
<gene>
    <name evidence="8" type="ORF">FW778_00440</name>
</gene>
<evidence type="ECO:0000256" key="2">
    <source>
        <dbReference type="ARBA" id="ARBA00006275"/>
    </source>
</evidence>
<proteinExistence type="inferred from homology"/>